<protein>
    <recommendedName>
        <fullName evidence="9">Methylenetetrahydrofolate reductase</fullName>
    </recommendedName>
</protein>
<dbReference type="AlphaFoldDB" id="A0A292YGT0"/>
<evidence type="ECO:0000256" key="4">
    <source>
        <dbReference type="ARBA" id="ARBA00022630"/>
    </source>
</evidence>
<dbReference type="GO" id="GO:0005829">
    <property type="term" value="C:cytosol"/>
    <property type="evidence" value="ECO:0007669"/>
    <property type="project" value="TreeGrafter"/>
</dbReference>
<organism evidence="10 11">
    <name type="scientific">Lebetimonas natsushimae</name>
    <dbReference type="NCBI Taxonomy" id="1936991"/>
    <lineage>
        <taxon>Bacteria</taxon>
        <taxon>Pseudomonadati</taxon>
        <taxon>Campylobacterota</taxon>
        <taxon>Epsilonproteobacteria</taxon>
        <taxon>Nautiliales</taxon>
        <taxon>Nautiliaceae</taxon>
        <taxon>Lebetimonas</taxon>
    </lineage>
</organism>
<evidence type="ECO:0000256" key="1">
    <source>
        <dbReference type="ARBA" id="ARBA00001974"/>
    </source>
</evidence>
<dbReference type="PANTHER" id="PTHR45754">
    <property type="entry name" value="METHYLENETETRAHYDROFOLATE REDUCTASE"/>
    <property type="match status" value="1"/>
</dbReference>
<dbReference type="SUPFAM" id="SSF51730">
    <property type="entry name" value="FAD-linked oxidoreductase"/>
    <property type="match status" value="1"/>
</dbReference>
<proteinExistence type="inferred from homology"/>
<dbReference type="EMBL" id="BDME01000002">
    <property type="protein sequence ID" value="GAX88070.1"/>
    <property type="molecule type" value="Genomic_DNA"/>
</dbReference>
<comment type="pathway">
    <text evidence="7">Amino-acid biosynthesis; L-methionine biosynthesis via de novo pathway.</text>
</comment>
<sequence>MKEKLLSDRLITLETTPPKLPTIDPMIEKIKKTEAYKYIDGFTTTDCPLSKLKYNSIIAAYKIQQTFNKKVIATMSMRDRNIIALQSDLLGANDLNVTNILALTGDPAKMSDQPNAKAVVEGSSLKLLEIIRAFNSGMDYAGKEFKIKPKQITPFAVSNSYAKNFSSIEKKIYKKVKNFALGIITQPVYDLEIADKLLEIRDKIRNSFSDERKNFDMILGFFPITKLKTAQFLHSHVPGIYVPDSWIDKLIKAHKISENEEYKVGLELSRNLFNNLQKKHPKIHIMTANRFEIVKELF</sequence>
<comment type="caution">
    <text evidence="10">The sequence shown here is derived from an EMBL/GenBank/DDBJ whole genome shotgun (WGS) entry which is preliminary data.</text>
</comment>
<dbReference type="PANTHER" id="PTHR45754:SF3">
    <property type="entry name" value="METHYLENETETRAHYDROFOLATE REDUCTASE (NADPH)"/>
    <property type="match status" value="1"/>
</dbReference>
<keyword evidence="6 9" id="KW-0560">Oxidoreductase</keyword>
<keyword evidence="5 9" id="KW-0274">FAD</keyword>
<evidence type="ECO:0000256" key="6">
    <source>
        <dbReference type="ARBA" id="ARBA00023002"/>
    </source>
</evidence>
<evidence type="ECO:0000313" key="11">
    <source>
        <dbReference type="Proteomes" id="UP000217944"/>
    </source>
</evidence>
<evidence type="ECO:0000256" key="9">
    <source>
        <dbReference type="RuleBase" id="RU003862"/>
    </source>
</evidence>
<dbReference type="OrthoDB" id="9803687at2"/>
<dbReference type="Proteomes" id="UP000217944">
    <property type="component" value="Unassembled WGS sequence"/>
</dbReference>
<dbReference type="InterPro" id="IPR029041">
    <property type="entry name" value="FAD-linked_oxidoreductase-like"/>
</dbReference>
<comment type="cofactor">
    <cofactor evidence="1 9">
        <name>FAD</name>
        <dbReference type="ChEBI" id="CHEBI:57692"/>
    </cofactor>
</comment>
<evidence type="ECO:0000313" key="10">
    <source>
        <dbReference type="EMBL" id="GAX88070.1"/>
    </source>
</evidence>
<reference evidence="10 11" key="1">
    <citation type="journal article" date="2017" name="Syst. Appl. Microbiol.">
        <title>Lebetimonas natsushimae sp. nov., a novel strictly anaerobic, moderately thermophilic chemoautotroph isolated from a deep-sea hydrothermal vent polychaete nest in the Mid-Okinawa Trough.</title>
        <authorList>
            <person name="Nagata R."/>
            <person name="Takaki Y."/>
            <person name="Tame A."/>
            <person name="Nunoura T."/>
            <person name="Muto H."/>
            <person name="Mino S."/>
            <person name="Sawayama S."/>
            <person name="Takai K."/>
            <person name="Nakagawa S."/>
        </authorList>
    </citation>
    <scope>NUCLEOTIDE SEQUENCE [LARGE SCALE GENOMIC DNA]</scope>
    <source>
        <strain evidence="10 11">HS1857</strain>
    </source>
</reference>
<evidence type="ECO:0000256" key="2">
    <source>
        <dbReference type="ARBA" id="ARBA00004777"/>
    </source>
</evidence>
<evidence type="ECO:0000256" key="7">
    <source>
        <dbReference type="ARBA" id="ARBA00034478"/>
    </source>
</evidence>
<comment type="catalytic activity">
    <reaction evidence="8">
        <text>(6S)-5-methyl-5,6,7,8-tetrahydrofolate + NAD(+) = (6R)-5,10-methylene-5,6,7,8-tetrahydrofolate + NADH + H(+)</text>
        <dbReference type="Rhea" id="RHEA:19821"/>
        <dbReference type="ChEBI" id="CHEBI:15378"/>
        <dbReference type="ChEBI" id="CHEBI:15636"/>
        <dbReference type="ChEBI" id="CHEBI:18608"/>
        <dbReference type="ChEBI" id="CHEBI:57540"/>
        <dbReference type="ChEBI" id="CHEBI:57945"/>
        <dbReference type="EC" id="1.5.1.54"/>
    </reaction>
    <physiologicalReaction direction="right-to-left" evidence="8">
        <dbReference type="Rhea" id="RHEA:19823"/>
    </physiologicalReaction>
</comment>
<dbReference type="Pfam" id="PF02219">
    <property type="entry name" value="MTHFR"/>
    <property type="match status" value="1"/>
</dbReference>
<dbReference type="GO" id="GO:0035999">
    <property type="term" value="P:tetrahydrofolate interconversion"/>
    <property type="evidence" value="ECO:0007669"/>
    <property type="project" value="UniProtKB-UniPathway"/>
</dbReference>
<dbReference type="Gene3D" id="3.20.20.220">
    <property type="match status" value="1"/>
</dbReference>
<dbReference type="GO" id="GO:0009086">
    <property type="term" value="P:methionine biosynthetic process"/>
    <property type="evidence" value="ECO:0007669"/>
    <property type="project" value="TreeGrafter"/>
</dbReference>
<dbReference type="CDD" id="cd00537">
    <property type="entry name" value="MTHFR"/>
    <property type="match status" value="1"/>
</dbReference>
<gene>
    <name evidence="10" type="ORF">LNAT_P1368</name>
</gene>
<dbReference type="GO" id="GO:0071949">
    <property type="term" value="F:FAD binding"/>
    <property type="evidence" value="ECO:0007669"/>
    <property type="project" value="TreeGrafter"/>
</dbReference>
<evidence type="ECO:0000256" key="3">
    <source>
        <dbReference type="ARBA" id="ARBA00006743"/>
    </source>
</evidence>
<evidence type="ECO:0000256" key="5">
    <source>
        <dbReference type="ARBA" id="ARBA00022827"/>
    </source>
</evidence>
<dbReference type="GO" id="GO:0106312">
    <property type="term" value="F:methylenetetrahydrofolate reductase (NADH) activity"/>
    <property type="evidence" value="ECO:0007669"/>
    <property type="project" value="UniProtKB-EC"/>
</dbReference>
<dbReference type="RefSeq" id="WP_096259757.1">
    <property type="nucleotide sequence ID" value="NZ_BDME01000002.1"/>
</dbReference>
<evidence type="ECO:0000256" key="8">
    <source>
        <dbReference type="ARBA" id="ARBA00048628"/>
    </source>
</evidence>
<keyword evidence="11" id="KW-1185">Reference proteome</keyword>
<comment type="pathway">
    <text evidence="2 9">One-carbon metabolism; tetrahydrofolate interconversion.</text>
</comment>
<comment type="similarity">
    <text evidence="3 9">Belongs to the methylenetetrahydrofolate reductase family.</text>
</comment>
<dbReference type="UniPathway" id="UPA00193"/>
<dbReference type="InterPro" id="IPR003171">
    <property type="entry name" value="Mehydrof_redctse-like"/>
</dbReference>
<accession>A0A292YGT0</accession>
<name>A0A292YGT0_9BACT</name>
<keyword evidence="4 9" id="KW-0285">Flavoprotein</keyword>